<evidence type="ECO:0000313" key="9">
    <source>
        <dbReference type="EMBL" id="GFE54515.1"/>
    </source>
</evidence>
<gene>
    <name evidence="9" type="ORF">BaOVIS_019190</name>
</gene>
<dbReference type="PANTHER" id="PTHR12246">
    <property type="entry name" value="PALMITOYLTRANSFERASE ZDHHC16"/>
    <property type="match status" value="1"/>
</dbReference>
<feature type="transmembrane region" description="Helical" evidence="7">
    <location>
        <begin position="193"/>
        <end position="219"/>
    </location>
</feature>
<evidence type="ECO:0000256" key="4">
    <source>
        <dbReference type="ARBA" id="ARBA00022989"/>
    </source>
</evidence>
<accession>A0A9W5TBN2</accession>
<reference evidence="9" key="1">
    <citation type="submission" date="2019-12" db="EMBL/GenBank/DDBJ databases">
        <title>Genome sequence of Babesia ovis.</title>
        <authorList>
            <person name="Yamagishi J."/>
            <person name="Sevinc F."/>
            <person name="Xuan X."/>
        </authorList>
    </citation>
    <scope>NUCLEOTIDE SEQUENCE</scope>
    <source>
        <strain evidence="9">Selcuk</strain>
    </source>
</reference>
<comment type="subcellular location">
    <subcellularLocation>
        <location evidence="1">Membrane</location>
        <topology evidence="1">Multi-pass membrane protein</topology>
    </subcellularLocation>
</comment>
<keyword evidence="3 7" id="KW-0812">Transmembrane</keyword>
<comment type="catalytic activity">
    <reaction evidence="7">
        <text>L-cysteinyl-[protein] + hexadecanoyl-CoA = S-hexadecanoyl-L-cysteinyl-[protein] + CoA</text>
        <dbReference type="Rhea" id="RHEA:36683"/>
        <dbReference type="Rhea" id="RHEA-COMP:10131"/>
        <dbReference type="Rhea" id="RHEA-COMP:11032"/>
        <dbReference type="ChEBI" id="CHEBI:29950"/>
        <dbReference type="ChEBI" id="CHEBI:57287"/>
        <dbReference type="ChEBI" id="CHEBI:57379"/>
        <dbReference type="ChEBI" id="CHEBI:74151"/>
        <dbReference type="EC" id="2.3.1.225"/>
    </reaction>
</comment>
<keyword evidence="10" id="KW-1185">Reference proteome</keyword>
<dbReference type="Pfam" id="PF01529">
    <property type="entry name" value="DHHC"/>
    <property type="match status" value="1"/>
</dbReference>
<dbReference type="EC" id="2.3.1.225" evidence="7"/>
<evidence type="ECO:0000256" key="7">
    <source>
        <dbReference type="RuleBase" id="RU079119"/>
    </source>
</evidence>
<sequence length="295" mass="33679">MYTSPTVFEQPLMAAVAPPVPKRTNTKCFRNIAFFLIVFMYAGMMTIVLRPYLNPVTMYGFITTATFNLVFWLFFISFVRSSNTDPGSVPTNWGFYMGDDTKRRRYCKVCNVWKPDRTHHCSACNRCVLNMDHHCPWISNCVGFYNRKYFMQLLVYAVAGLCFIVTHAVYYLVNESIFVDVDGIDFSDENSGLAAIANIYVCIMVFVGLALIFALIPFVQFHFRLVLKNSTTIENLDEATKDNGLYDMGIGANLQQVFGVNPLCWFAPCNLPLNRPVGDGVRWTQYYYDNIPEGP</sequence>
<dbReference type="InterPro" id="IPR001594">
    <property type="entry name" value="Palmitoyltrfase_DHHC"/>
</dbReference>
<dbReference type="GO" id="GO:0019706">
    <property type="term" value="F:protein-cysteine S-palmitoyltransferase activity"/>
    <property type="evidence" value="ECO:0007669"/>
    <property type="project" value="UniProtKB-EC"/>
</dbReference>
<dbReference type="AlphaFoldDB" id="A0A9W5TBN2"/>
<dbReference type="InterPro" id="IPR039859">
    <property type="entry name" value="PFA4/ZDH16/20/ERF2-like"/>
</dbReference>
<dbReference type="OrthoDB" id="9909019at2759"/>
<name>A0A9W5TBN2_BABOV</name>
<dbReference type="GO" id="GO:0016020">
    <property type="term" value="C:membrane"/>
    <property type="evidence" value="ECO:0007669"/>
    <property type="project" value="UniProtKB-SubCell"/>
</dbReference>
<evidence type="ECO:0000256" key="1">
    <source>
        <dbReference type="ARBA" id="ARBA00004141"/>
    </source>
</evidence>
<dbReference type="EMBL" id="BLIY01000016">
    <property type="protein sequence ID" value="GFE54515.1"/>
    <property type="molecule type" value="Genomic_DNA"/>
</dbReference>
<evidence type="ECO:0000259" key="8">
    <source>
        <dbReference type="Pfam" id="PF01529"/>
    </source>
</evidence>
<feature type="transmembrane region" description="Helical" evidence="7">
    <location>
        <begin position="153"/>
        <end position="173"/>
    </location>
</feature>
<keyword evidence="5 7" id="KW-0472">Membrane</keyword>
<organism evidence="9 10">
    <name type="scientific">Babesia ovis</name>
    <dbReference type="NCBI Taxonomy" id="5869"/>
    <lineage>
        <taxon>Eukaryota</taxon>
        <taxon>Sar</taxon>
        <taxon>Alveolata</taxon>
        <taxon>Apicomplexa</taxon>
        <taxon>Aconoidasida</taxon>
        <taxon>Piroplasmida</taxon>
        <taxon>Babesiidae</taxon>
        <taxon>Babesia</taxon>
    </lineage>
</organism>
<proteinExistence type="inferred from homology"/>
<comment type="domain">
    <text evidence="7">The DHHC domain is required for palmitoyltransferase activity.</text>
</comment>
<evidence type="ECO:0000256" key="5">
    <source>
        <dbReference type="ARBA" id="ARBA00023136"/>
    </source>
</evidence>
<feature type="transmembrane region" description="Helical" evidence="7">
    <location>
        <begin position="59"/>
        <end position="79"/>
    </location>
</feature>
<protein>
    <recommendedName>
        <fullName evidence="7">Palmitoyltransferase</fullName>
        <ecNumber evidence="7">2.3.1.225</ecNumber>
    </recommendedName>
</protein>
<dbReference type="PROSITE" id="PS50216">
    <property type="entry name" value="DHHC"/>
    <property type="match status" value="1"/>
</dbReference>
<comment type="similarity">
    <text evidence="7">Belongs to the DHHC palmitoyltransferase family.</text>
</comment>
<keyword evidence="4 7" id="KW-1133">Transmembrane helix</keyword>
<evidence type="ECO:0000256" key="3">
    <source>
        <dbReference type="ARBA" id="ARBA00022692"/>
    </source>
</evidence>
<evidence type="ECO:0000256" key="6">
    <source>
        <dbReference type="ARBA" id="ARBA00023315"/>
    </source>
</evidence>
<feature type="domain" description="Palmitoyltransferase DHHC" evidence="8">
    <location>
        <begin position="101"/>
        <end position="236"/>
    </location>
</feature>
<dbReference type="Proteomes" id="UP001057455">
    <property type="component" value="Unassembled WGS sequence"/>
</dbReference>
<evidence type="ECO:0000256" key="2">
    <source>
        <dbReference type="ARBA" id="ARBA00022679"/>
    </source>
</evidence>
<comment type="caution">
    <text evidence="9">The sequence shown here is derived from an EMBL/GenBank/DDBJ whole genome shotgun (WGS) entry which is preliminary data.</text>
</comment>
<feature type="transmembrane region" description="Helical" evidence="7">
    <location>
        <begin position="32"/>
        <end position="53"/>
    </location>
</feature>
<keyword evidence="2 7" id="KW-0808">Transferase</keyword>
<evidence type="ECO:0000313" key="10">
    <source>
        <dbReference type="Proteomes" id="UP001057455"/>
    </source>
</evidence>
<keyword evidence="6 7" id="KW-0012">Acyltransferase</keyword>